<gene>
    <name evidence="1" type="ORF">ACFSBL_20155</name>
</gene>
<sequence length="67" mass="7115">MLARVVVVLVGGTRTVDRNSVDDTNQISMLARVIVAAVGHEDGVAGELELEGLVLGTLTDSVRERQL</sequence>
<keyword evidence="2" id="KW-1185">Reference proteome</keyword>
<organism evidence="1 2">
    <name type="scientific">Haloarchaeobius litoreus</name>
    <dbReference type="NCBI Taxonomy" id="755306"/>
    <lineage>
        <taxon>Archaea</taxon>
        <taxon>Methanobacteriati</taxon>
        <taxon>Methanobacteriota</taxon>
        <taxon>Stenosarchaea group</taxon>
        <taxon>Halobacteria</taxon>
        <taxon>Halobacteriales</taxon>
        <taxon>Halorubellaceae</taxon>
        <taxon>Haloarchaeobius</taxon>
    </lineage>
</organism>
<dbReference type="EMBL" id="JBHUDO010000004">
    <property type="protein sequence ID" value="MFD1648004.1"/>
    <property type="molecule type" value="Genomic_DNA"/>
</dbReference>
<reference evidence="1 2" key="1">
    <citation type="journal article" date="2019" name="Int. J. Syst. Evol. Microbiol.">
        <title>The Global Catalogue of Microorganisms (GCM) 10K type strain sequencing project: providing services to taxonomists for standard genome sequencing and annotation.</title>
        <authorList>
            <consortium name="The Broad Institute Genomics Platform"/>
            <consortium name="The Broad Institute Genome Sequencing Center for Infectious Disease"/>
            <person name="Wu L."/>
            <person name="Ma J."/>
        </authorList>
    </citation>
    <scope>NUCLEOTIDE SEQUENCE [LARGE SCALE GENOMIC DNA]</scope>
    <source>
        <strain evidence="1 2">CGMCC 1.10390</strain>
    </source>
</reference>
<comment type="caution">
    <text evidence="1">The sequence shown here is derived from an EMBL/GenBank/DDBJ whole genome shotgun (WGS) entry which is preliminary data.</text>
</comment>
<protein>
    <submittedName>
        <fullName evidence="1">Uncharacterized protein</fullName>
    </submittedName>
</protein>
<evidence type="ECO:0000313" key="2">
    <source>
        <dbReference type="Proteomes" id="UP001597034"/>
    </source>
</evidence>
<dbReference type="AlphaFoldDB" id="A0ABD6DNX4"/>
<dbReference type="RefSeq" id="WP_256402008.1">
    <property type="nucleotide sequence ID" value="NZ_JANHJR010000004.1"/>
</dbReference>
<evidence type="ECO:0000313" key="1">
    <source>
        <dbReference type="EMBL" id="MFD1648004.1"/>
    </source>
</evidence>
<name>A0ABD6DNX4_9EURY</name>
<proteinExistence type="predicted"/>
<accession>A0ABD6DNX4</accession>
<dbReference type="Proteomes" id="UP001597034">
    <property type="component" value="Unassembled WGS sequence"/>
</dbReference>